<evidence type="ECO:0000313" key="3">
    <source>
        <dbReference type="Ensembl" id="ENSXETP00000112525"/>
    </source>
</evidence>
<dbReference type="RefSeq" id="XP_002933669.1">
    <property type="nucleotide sequence ID" value="XM_002933623.4"/>
</dbReference>
<dbReference type="KEGG" id="xtr:100488245"/>
<dbReference type="OrthoDB" id="376357at2759"/>
<proteinExistence type="predicted"/>
<dbReference type="PROSITE" id="PS50076">
    <property type="entry name" value="DNAJ_2"/>
    <property type="match status" value="1"/>
</dbReference>
<dbReference type="SMART" id="SM00271">
    <property type="entry name" value="DnaJ"/>
    <property type="match status" value="1"/>
</dbReference>
<name>A0A803JWW9_XENTR</name>
<dbReference type="Gene3D" id="1.10.287.110">
    <property type="entry name" value="DnaJ domain"/>
    <property type="match status" value="1"/>
</dbReference>
<dbReference type="Proteomes" id="UP000008143">
    <property type="component" value="Chromosome 2"/>
</dbReference>
<dbReference type="Pfam" id="PF00226">
    <property type="entry name" value="DnaJ"/>
    <property type="match status" value="1"/>
</dbReference>
<accession>A0A803JWW9</accession>
<dbReference type="PANTHER" id="PTHR44873:SF1">
    <property type="entry name" value="DNAJ HOMOLOG SUBFAMILY C MEMBER 30, MITOCHONDRIAL"/>
    <property type="match status" value="1"/>
</dbReference>
<dbReference type="InterPro" id="IPR053025">
    <property type="entry name" value="Mito_ATP_Synthase-Asso"/>
</dbReference>
<evidence type="ECO:0000313" key="5">
    <source>
        <dbReference type="RefSeq" id="XP_002933669.1"/>
    </source>
</evidence>
<dbReference type="AGR" id="Xenbase:XB-GENE-877324"/>
<reference evidence="3" key="2">
    <citation type="submission" date="2021-03" db="UniProtKB">
        <authorList>
            <consortium name="Ensembl"/>
        </authorList>
    </citation>
    <scope>IDENTIFICATION</scope>
</reference>
<dbReference type="Xenbase" id="XB-GENE-877324">
    <property type="gene designation" value="dnajc30"/>
</dbReference>
<dbReference type="PRINTS" id="PR00625">
    <property type="entry name" value="JDOMAIN"/>
</dbReference>
<dbReference type="InterPro" id="IPR001623">
    <property type="entry name" value="DnaJ_domain"/>
</dbReference>
<dbReference type="Ensembl" id="ENSXETT00000124133">
    <property type="protein sequence ID" value="ENSXETP00000107972"/>
    <property type="gene ID" value="ENSXETG00000043736"/>
</dbReference>
<sequence>MAEVSRRLLGICGRQHLPEASFGRCSGASAFCLSPLVSYSTSSNANDLKFKVVPCSDGPTIFPCSRHREWRILAADQFRGRCLFAWGPVERPVGTVVCPRFITYGTSSRASYRNNGSRHNGNNNHSQNGSLLYKSRTAYYDILGVTGNATQTQIKTAYYKQSFRYHPDRNAGSDEATSRFGEISEAYSVLGSVSLRKKYDRGILSWEDVRNAGKPSGKASSPSRKATSPQRERSSSASSNSPSKPMFNFDEFYQAHYGEQLQREQFWRQRRDLIQKLKNQPSRRWPFHKLSEISAILLLLSAVVLMASLK</sequence>
<protein>
    <submittedName>
        <fullName evidence="3">DnaJ heat shock protein family (Hsp40) member C30</fullName>
    </submittedName>
    <submittedName>
        <fullName evidence="5">DnaJ homolog subfamily C member 30, mitochondrial</fullName>
    </submittedName>
</protein>
<organism evidence="3">
    <name type="scientific">Xenopus tropicalis</name>
    <name type="common">Western clawed frog</name>
    <name type="synonym">Silurana tropicalis</name>
    <dbReference type="NCBI Taxonomy" id="8364"/>
    <lineage>
        <taxon>Eukaryota</taxon>
        <taxon>Metazoa</taxon>
        <taxon>Chordata</taxon>
        <taxon>Craniata</taxon>
        <taxon>Vertebrata</taxon>
        <taxon>Euteleostomi</taxon>
        <taxon>Amphibia</taxon>
        <taxon>Batrachia</taxon>
        <taxon>Anura</taxon>
        <taxon>Pipoidea</taxon>
        <taxon>Pipidae</taxon>
        <taxon>Xenopodinae</taxon>
        <taxon>Xenopus</taxon>
        <taxon>Silurana</taxon>
    </lineage>
</organism>
<evidence type="ECO:0000313" key="6">
    <source>
        <dbReference type="Xenbase" id="XB-GENE-877324"/>
    </source>
</evidence>
<evidence type="ECO:0000313" key="4">
    <source>
        <dbReference type="Proteomes" id="UP000008143"/>
    </source>
</evidence>
<dbReference type="GeneTree" id="ENSGT00510000048685"/>
<feature type="domain" description="J" evidence="2">
    <location>
        <begin position="138"/>
        <end position="203"/>
    </location>
</feature>
<dbReference type="CDD" id="cd06257">
    <property type="entry name" value="DnaJ"/>
    <property type="match status" value="1"/>
</dbReference>
<gene>
    <name evidence="3 5 6" type="primary">dnajc30</name>
</gene>
<keyword evidence="4" id="KW-1185">Reference proteome</keyword>
<reference evidence="5" key="3">
    <citation type="submission" date="2025-04" db="UniProtKB">
        <authorList>
            <consortium name="RefSeq"/>
        </authorList>
    </citation>
    <scope>IDENTIFICATION</scope>
    <source>
        <strain evidence="5">Nigerian</strain>
        <tissue evidence="5">Liver and blood</tissue>
    </source>
</reference>
<dbReference type="PANTHER" id="PTHR44873">
    <property type="entry name" value="DNAJ HOMOLOG SUBFAMILY C MEMBER 30, MITOCHONDRIAL"/>
    <property type="match status" value="1"/>
</dbReference>
<dbReference type="SUPFAM" id="SSF46565">
    <property type="entry name" value="Chaperone J-domain"/>
    <property type="match status" value="1"/>
</dbReference>
<dbReference type="Ensembl" id="ENSXETT00000108356">
    <property type="protein sequence ID" value="ENSXETP00000112525"/>
    <property type="gene ID" value="ENSXETG00000043736"/>
</dbReference>
<reference evidence="3" key="1">
    <citation type="journal article" date="2010" name="Science">
        <title>The genome of the Western clawed frog Xenopus tropicalis.</title>
        <authorList>
            <person name="Hellsten U."/>
            <person name="Harland R.M."/>
            <person name="Gilchrist M.J."/>
            <person name="Hendrix D."/>
            <person name="Jurka J."/>
            <person name="Kapitonov V."/>
            <person name="Ovcharenko I."/>
            <person name="Putnam N.H."/>
            <person name="Shu S."/>
            <person name="Taher L."/>
            <person name="Blitz I.L."/>
            <person name="Blumberg B."/>
            <person name="Dichmann D.S."/>
            <person name="Dubchak I."/>
            <person name="Amaya E."/>
            <person name="Detter J.C."/>
            <person name="Fletcher R."/>
            <person name="Gerhard D.S."/>
            <person name="Goodstein D."/>
            <person name="Graves T."/>
            <person name="Grigoriev I.V."/>
            <person name="Grimwood J."/>
            <person name="Kawashima T."/>
            <person name="Lindquist E."/>
            <person name="Lucas S.M."/>
            <person name="Mead P.E."/>
            <person name="Mitros T."/>
            <person name="Ogino H."/>
            <person name="Ohta Y."/>
            <person name="Poliakov A.V."/>
            <person name="Pollet N."/>
            <person name="Robert J."/>
            <person name="Salamov A."/>
            <person name="Sater A.K."/>
            <person name="Schmutz J."/>
            <person name="Terry A."/>
            <person name="Vize P.D."/>
            <person name="Warren W.C."/>
            <person name="Wells D."/>
            <person name="Wills A."/>
            <person name="Wilson R.K."/>
            <person name="Zimmerman L.B."/>
            <person name="Zorn A.M."/>
            <person name="Grainger R."/>
            <person name="Grammer T."/>
            <person name="Khokha M.K."/>
            <person name="Richardson P.M."/>
            <person name="Rokhsar D.S."/>
        </authorList>
    </citation>
    <scope>NUCLEOTIDE SEQUENCE [LARGE SCALE GENOMIC DNA]</scope>
    <source>
        <strain evidence="3">Nigerian</strain>
    </source>
</reference>
<evidence type="ECO:0000259" key="2">
    <source>
        <dbReference type="PROSITE" id="PS50076"/>
    </source>
</evidence>
<dbReference type="AlphaFoldDB" id="A0A803JWW9"/>
<feature type="compositionally biased region" description="Polar residues" evidence="1">
    <location>
        <begin position="218"/>
        <end position="229"/>
    </location>
</feature>
<feature type="region of interest" description="Disordered" evidence="1">
    <location>
        <begin position="210"/>
        <end position="246"/>
    </location>
</feature>
<dbReference type="Ensembl" id="ENSXETT00000107740">
    <property type="protein sequence ID" value="ENSXETP00000117737"/>
    <property type="gene ID" value="ENSXETG00000043736"/>
</dbReference>
<dbReference type="GeneID" id="100488245"/>
<dbReference type="CTD" id="84277"/>
<evidence type="ECO:0000256" key="1">
    <source>
        <dbReference type="SAM" id="MobiDB-lite"/>
    </source>
</evidence>
<dbReference type="OMA" id="GRCLFAW"/>
<dbReference type="InterPro" id="IPR036869">
    <property type="entry name" value="J_dom_sf"/>
</dbReference>